<gene>
    <name evidence="2" type="ORF">BLITH_0924</name>
</gene>
<keyword evidence="1" id="KW-0175">Coiled coil</keyword>
<feature type="coiled-coil region" evidence="1">
    <location>
        <begin position="81"/>
        <end position="108"/>
    </location>
</feature>
<protein>
    <submittedName>
        <fullName evidence="2">Uncharacterized protein</fullName>
    </submittedName>
</protein>
<name>A0A2T5G6Z4_9BACL</name>
<dbReference type="Proteomes" id="UP000244016">
    <property type="component" value="Unassembled WGS sequence"/>
</dbReference>
<sequence length="455" mass="53010">MPEHLKSKAPQAVPPVEGASTPFVKEYWLNLLTDEALEILNKLPKTREEEEKIINRVLLTGDATQEEKDIYNLFDDYPHPVYIWMKNLQRTEEELQKQQEEFLSLFERAKQGDPEAIGRLGRFKPEDPEYQKPHPEGFPKSLLDAWKERLSRYSVTFLGFYAYPREVPESTAELLMLEYDHLFNSDVNDLMQAMDKYYKEPKVSLDEIDAKDLETLVSEELSEKKFLYADEWVKREPWHILGFFSAPSYISAGEDSRPDFILVDYSFDENGKLNSFTFRPIGTRALYRIDIENPVGSVVKSFEWRGPKDLAKDTISFEFADKDHEDLLRTLVQYRIPVGIDLIPFGEYFNGQVFVLEQDPSKMVFFFDYKAYAPDNILVTARGGDFEFVTGWYPLANSDTPYPTLPEVFLGVHELDKYHPELRGQLQTPLFWKKHPTVQDRKQWGWGALGIGELH</sequence>
<reference evidence="2 3" key="1">
    <citation type="submission" date="2017-08" db="EMBL/GenBank/DDBJ databases">
        <title>Burning lignite coal seam in the remote Altai Mountains harbors a hydrogen-driven thermophilic microbial community.</title>
        <authorList>
            <person name="Kadnikov V.V."/>
            <person name="Mardanov A.V."/>
            <person name="Ivasenko D."/>
            <person name="Beletsky A.V."/>
            <person name="Karnachuk O.V."/>
            <person name="Ravin N.V."/>
        </authorList>
    </citation>
    <scope>NUCLEOTIDE SEQUENCE [LARGE SCALE GENOMIC DNA]</scope>
    <source>
        <strain evidence="2">AL31</strain>
    </source>
</reference>
<evidence type="ECO:0000256" key="1">
    <source>
        <dbReference type="SAM" id="Coils"/>
    </source>
</evidence>
<evidence type="ECO:0000313" key="2">
    <source>
        <dbReference type="EMBL" id="PTQ51957.1"/>
    </source>
</evidence>
<comment type="caution">
    <text evidence="2">The sequence shown here is derived from an EMBL/GenBank/DDBJ whole genome shotgun (WGS) entry which is preliminary data.</text>
</comment>
<organism evidence="2 3">
    <name type="scientific">Brockia lithotrophica</name>
    <dbReference type="NCBI Taxonomy" id="933949"/>
    <lineage>
        <taxon>Bacteria</taxon>
        <taxon>Bacillati</taxon>
        <taxon>Bacillota</taxon>
        <taxon>Bacilli</taxon>
        <taxon>Bacillales</taxon>
        <taxon>Bacillales Family X. Incertae Sedis</taxon>
        <taxon>Brockia</taxon>
    </lineage>
</organism>
<dbReference type="AlphaFoldDB" id="A0A2T5G6Z4"/>
<evidence type="ECO:0000313" key="3">
    <source>
        <dbReference type="Proteomes" id="UP000244016"/>
    </source>
</evidence>
<accession>A0A2T5G6Z4</accession>
<proteinExistence type="predicted"/>
<dbReference type="EMBL" id="PEBW01000003">
    <property type="protein sequence ID" value="PTQ51957.1"/>
    <property type="molecule type" value="Genomic_DNA"/>
</dbReference>